<accession>G4QJ57</accession>
<dbReference type="STRING" id="1085623.GNIT_0781"/>
<keyword evidence="3" id="KW-1185">Reference proteome</keyword>
<dbReference type="Pfam" id="PF08000">
    <property type="entry name" value="bPH_1"/>
    <property type="match status" value="1"/>
</dbReference>
<dbReference type="SUPFAM" id="SSF50729">
    <property type="entry name" value="PH domain-like"/>
    <property type="match status" value="1"/>
</dbReference>
<feature type="domain" description="Bacterial Pleckstrin homology" evidence="1">
    <location>
        <begin position="2"/>
        <end position="121"/>
    </location>
</feature>
<dbReference type="OrthoDB" id="3199551at2"/>
<dbReference type="EMBL" id="CP003060">
    <property type="protein sequence ID" value="AEP28925.1"/>
    <property type="molecule type" value="Genomic_DNA"/>
</dbReference>
<dbReference type="HOGENOM" id="CLU_137895_0_0_6"/>
<evidence type="ECO:0000313" key="3">
    <source>
        <dbReference type="Proteomes" id="UP000009282"/>
    </source>
</evidence>
<proteinExistence type="predicted"/>
<dbReference type="PANTHER" id="PTHR35796">
    <property type="entry name" value="HYPOTHETICAL CYTOSOLIC PROTEIN"/>
    <property type="match status" value="1"/>
</dbReference>
<dbReference type="CDD" id="cd13225">
    <property type="entry name" value="PH-like_bacteria"/>
    <property type="match status" value="1"/>
</dbReference>
<dbReference type="RefSeq" id="WP_014107800.1">
    <property type="nucleotide sequence ID" value="NC_016041.1"/>
</dbReference>
<dbReference type="InterPro" id="IPR037063">
    <property type="entry name" value="PHb_sf"/>
</dbReference>
<dbReference type="AlphaFoldDB" id="G4QJ57"/>
<organism evidence="2 3">
    <name type="scientific">Glaciecola nitratireducens (strain JCM 12485 / KCTC 12276 / FR1064)</name>
    <dbReference type="NCBI Taxonomy" id="1085623"/>
    <lineage>
        <taxon>Bacteria</taxon>
        <taxon>Pseudomonadati</taxon>
        <taxon>Pseudomonadota</taxon>
        <taxon>Gammaproteobacteria</taxon>
        <taxon>Alteromonadales</taxon>
        <taxon>Alteromonadaceae</taxon>
        <taxon>Brumicola</taxon>
    </lineage>
</organism>
<dbReference type="Gene3D" id="2.30.29.50">
    <property type="entry name" value="Bacterial Pleckstrin homology domain"/>
    <property type="match status" value="1"/>
</dbReference>
<dbReference type="eggNOG" id="ENOG503172B">
    <property type="taxonomic scope" value="Bacteria"/>
</dbReference>
<reference evidence="2 3" key="1">
    <citation type="journal article" date="2011" name="J. Bacteriol.">
        <title>Complete genome sequence of seawater bacterium Glaciecola nitratireducens FR1064T.</title>
        <authorList>
            <person name="Bian F."/>
            <person name="Qin Q.L."/>
            <person name="Xie B.B."/>
            <person name="Shu Y.L."/>
            <person name="Zhang X.Y."/>
            <person name="Yu Y."/>
            <person name="Chen B."/>
            <person name="Chen X.L."/>
            <person name="Zhou B.C."/>
            <person name="Zhang Y.Z."/>
        </authorList>
    </citation>
    <scope>NUCLEOTIDE SEQUENCE [LARGE SCALE GENOMIC DNA]</scope>
    <source>
        <strain evidence="3">JCM 12485 / KCTC 12276 / FR1064</strain>
    </source>
</reference>
<dbReference type="Proteomes" id="UP000009282">
    <property type="component" value="Chromosome"/>
</dbReference>
<evidence type="ECO:0000313" key="2">
    <source>
        <dbReference type="EMBL" id="AEP28925.1"/>
    </source>
</evidence>
<dbReference type="InterPro" id="IPR012544">
    <property type="entry name" value="PHb"/>
</dbReference>
<sequence length="124" mass="13715">MGLLDGLLGNASKIDVSSVTEELAPILSSAEQVVEAYKMVRDLIVFTDKRLMFIDKQGVTGKKVDYLSIPYRAITQVKVETAGHFDMDCDLKIWVSGQSEPIETKLKSGLAQDVQKTLANMMFT</sequence>
<dbReference type="PANTHER" id="PTHR35796:SF3">
    <property type="entry name" value="BHLH DOMAIN-CONTAINING PROTEIN"/>
    <property type="match status" value="1"/>
</dbReference>
<name>G4QJ57_GLANF</name>
<evidence type="ECO:0000259" key="1">
    <source>
        <dbReference type="Pfam" id="PF08000"/>
    </source>
</evidence>
<protein>
    <recommendedName>
        <fullName evidence="1">Bacterial Pleckstrin homology domain-containing protein</fullName>
    </recommendedName>
</protein>
<gene>
    <name evidence="2" type="ordered locus">GNIT_0781</name>
</gene>
<dbReference type="KEGG" id="gni:GNIT_0781"/>